<dbReference type="Proteomes" id="UP001369086">
    <property type="component" value="Unassembled WGS sequence"/>
</dbReference>
<comment type="caution">
    <text evidence="3">The sequence shown here is derived from an EMBL/GenBank/DDBJ whole genome shotgun (WGS) entry which is preliminary data.</text>
</comment>
<dbReference type="Gene3D" id="2.60.40.10">
    <property type="entry name" value="Immunoglobulins"/>
    <property type="match status" value="2"/>
</dbReference>
<dbReference type="PANTHER" id="PTHR21063:SF4">
    <property type="entry name" value="CD48 ANTIGEN-RELATED"/>
    <property type="match status" value="1"/>
</dbReference>
<dbReference type="Pfam" id="PF07686">
    <property type="entry name" value="V-set"/>
    <property type="match status" value="1"/>
</dbReference>
<keyword evidence="1" id="KW-0472">Membrane</keyword>
<dbReference type="InterPro" id="IPR013783">
    <property type="entry name" value="Ig-like_fold"/>
</dbReference>
<keyword evidence="1" id="KW-0812">Transmembrane</keyword>
<feature type="domain" description="Ig-like" evidence="2">
    <location>
        <begin position="132"/>
        <end position="211"/>
    </location>
</feature>
<dbReference type="InterPro" id="IPR007110">
    <property type="entry name" value="Ig-like_dom"/>
</dbReference>
<dbReference type="InterPro" id="IPR013106">
    <property type="entry name" value="Ig_V-set"/>
</dbReference>
<feature type="transmembrane region" description="Helical" evidence="1">
    <location>
        <begin position="7"/>
        <end position="28"/>
    </location>
</feature>
<keyword evidence="1" id="KW-1133">Transmembrane helix</keyword>
<organism evidence="3 4">
    <name type="scientific">Huso huso</name>
    <name type="common">Beluga</name>
    <name type="synonym">Acipenser huso</name>
    <dbReference type="NCBI Taxonomy" id="61971"/>
    <lineage>
        <taxon>Eukaryota</taxon>
        <taxon>Metazoa</taxon>
        <taxon>Chordata</taxon>
        <taxon>Craniata</taxon>
        <taxon>Vertebrata</taxon>
        <taxon>Euteleostomi</taxon>
        <taxon>Actinopterygii</taxon>
        <taxon>Chondrostei</taxon>
        <taxon>Acipenseriformes</taxon>
        <taxon>Acipenseridae</taxon>
        <taxon>Huso</taxon>
    </lineage>
</organism>
<reference evidence="3 4" key="1">
    <citation type="submission" date="2021-05" db="EMBL/GenBank/DDBJ databases">
        <authorList>
            <person name="Zahm M."/>
            <person name="Klopp C."/>
            <person name="Cabau C."/>
            <person name="Kuhl H."/>
            <person name="Suciu R."/>
            <person name="Ciorpac M."/>
            <person name="Holostenco D."/>
            <person name="Gessner J."/>
            <person name="Wuertz S."/>
            <person name="Hohne C."/>
            <person name="Stock M."/>
            <person name="Gislard M."/>
            <person name="Lluch J."/>
            <person name="Milhes M."/>
            <person name="Lampietro C."/>
            <person name="Lopez Roques C."/>
            <person name="Donnadieu C."/>
            <person name="Du K."/>
            <person name="Schartl M."/>
            <person name="Guiguen Y."/>
        </authorList>
    </citation>
    <scope>NUCLEOTIDE SEQUENCE [LARGE SCALE GENOMIC DNA]</scope>
    <source>
        <strain evidence="3">Hh-F2</strain>
        <tissue evidence="3">Blood</tissue>
    </source>
</reference>
<dbReference type="PROSITE" id="PS50835">
    <property type="entry name" value="IG_LIKE"/>
    <property type="match status" value="1"/>
</dbReference>
<evidence type="ECO:0000313" key="3">
    <source>
        <dbReference type="EMBL" id="KAK6468747.1"/>
    </source>
</evidence>
<dbReference type="InterPro" id="IPR036179">
    <property type="entry name" value="Ig-like_dom_sf"/>
</dbReference>
<protein>
    <submittedName>
        <fullName evidence="3">T-lymphocyte surface antigen Ly-9-like isoform X1</fullName>
    </submittedName>
</protein>
<evidence type="ECO:0000256" key="1">
    <source>
        <dbReference type="SAM" id="Phobius"/>
    </source>
</evidence>
<evidence type="ECO:0000313" key="4">
    <source>
        <dbReference type="Proteomes" id="UP001369086"/>
    </source>
</evidence>
<evidence type="ECO:0000259" key="2">
    <source>
        <dbReference type="PROSITE" id="PS50835"/>
    </source>
</evidence>
<dbReference type="PANTHER" id="PTHR21063">
    <property type="entry name" value="LFA-3"/>
    <property type="match status" value="1"/>
</dbReference>
<gene>
    <name evidence="3" type="ORF">HHUSO_G33078</name>
</gene>
<dbReference type="SUPFAM" id="SSF48726">
    <property type="entry name" value="Immunoglobulin"/>
    <property type="match status" value="2"/>
</dbReference>
<sequence length="254" mass="28542">MISSGKIVFFLGISYVYASFLSAAQLAAQQVKGIVGESFTFPVVIPNLLPDTEINWRYGTEDTDWPIARIQNRKIVAVVDERFKARLQLDNVTNSLRINNVQTADSGFYQVEIYKEIYLKKIFILSLYNVAPVPRVKKGSERGESDCVLLCSVENWNNTSLSWQRNGTTLTQPTSRHSTQLDLSHHQIRGVNATFRYTCVASNPVSNQTITVTPSDYCPLKDQGGHTCAHVLSHEAMQPTIREAATQKKIKLNF</sequence>
<accession>A0ABR0Y7W8</accession>
<keyword evidence="4" id="KW-1185">Reference proteome</keyword>
<proteinExistence type="predicted"/>
<dbReference type="EMBL" id="JAHFZB010000042">
    <property type="protein sequence ID" value="KAK6468747.1"/>
    <property type="molecule type" value="Genomic_DNA"/>
</dbReference>
<name>A0ABR0Y7W8_HUSHU</name>